<dbReference type="InterPro" id="IPR002067">
    <property type="entry name" value="MCP"/>
</dbReference>
<evidence type="ECO:0000256" key="7">
    <source>
        <dbReference type="ARBA" id="ARBA00022837"/>
    </source>
</evidence>
<organism evidence="13 14">
    <name type="scientific">Erpetoichthys calabaricus</name>
    <name type="common">Rope fish</name>
    <name type="synonym">Calamoichthys calabaricus</name>
    <dbReference type="NCBI Taxonomy" id="27687"/>
    <lineage>
        <taxon>Eukaryota</taxon>
        <taxon>Metazoa</taxon>
        <taxon>Chordata</taxon>
        <taxon>Craniata</taxon>
        <taxon>Vertebrata</taxon>
        <taxon>Euteleostomi</taxon>
        <taxon>Actinopterygii</taxon>
        <taxon>Polypteriformes</taxon>
        <taxon>Polypteridae</taxon>
        <taxon>Erpetoichthys</taxon>
    </lineage>
</organism>
<reference evidence="13" key="3">
    <citation type="submission" date="2025-09" db="UniProtKB">
        <authorList>
            <consortium name="Ensembl"/>
        </authorList>
    </citation>
    <scope>IDENTIFICATION</scope>
</reference>
<proteinExistence type="inferred from homology"/>
<evidence type="ECO:0000256" key="9">
    <source>
        <dbReference type="ARBA" id="ARBA00023136"/>
    </source>
</evidence>
<dbReference type="AlphaFoldDB" id="A0A8C4RZP7"/>
<keyword evidence="7" id="KW-0106">Calcium</keyword>
<dbReference type="PROSITE" id="PS50222">
    <property type="entry name" value="EF_HAND_2"/>
    <property type="match status" value="2"/>
</dbReference>
<evidence type="ECO:0000256" key="11">
    <source>
        <dbReference type="RuleBase" id="RU000488"/>
    </source>
</evidence>
<accession>A0A8C4RZP7</accession>
<dbReference type="PROSITE" id="PS00018">
    <property type="entry name" value="EF_HAND_1"/>
    <property type="match status" value="2"/>
</dbReference>
<evidence type="ECO:0000256" key="3">
    <source>
        <dbReference type="ARBA" id="ARBA00022448"/>
    </source>
</evidence>
<dbReference type="InterPro" id="IPR018247">
    <property type="entry name" value="EF_Hand_1_Ca_BS"/>
</dbReference>
<keyword evidence="8" id="KW-1133">Transmembrane helix</keyword>
<reference evidence="13" key="2">
    <citation type="submission" date="2025-08" db="UniProtKB">
        <authorList>
            <consortium name="Ensembl"/>
        </authorList>
    </citation>
    <scope>IDENTIFICATION</scope>
</reference>
<evidence type="ECO:0000313" key="14">
    <source>
        <dbReference type="Proteomes" id="UP000694620"/>
    </source>
</evidence>
<feature type="domain" description="EF-hand" evidence="12">
    <location>
        <begin position="66"/>
        <end position="101"/>
    </location>
</feature>
<dbReference type="CDD" id="cd00051">
    <property type="entry name" value="EFh"/>
    <property type="match status" value="1"/>
</dbReference>
<dbReference type="InterPro" id="IPR002048">
    <property type="entry name" value="EF_hand_dom"/>
</dbReference>
<evidence type="ECO:0000256" key="5">
    <source>
        <dbReference type="ARBA" id="ARBA00022723"/>
    </source>
</evidence>
<evidence type="ECO:0000256" key="4">
    <source>
        <dbReference type="ARBA" id="ARBA00022692"/>
    </source>
</evidence>
<protein>
    <submittedName>
        <fullName evidence="13">Solute carrier family 25 member 24, like</fullName>
    </submittedName>
</protein>
<dbReference type="GO" id="GO:0005743">
    <property type="term" value="C:mitochondrial inner membrane"/>
    <property type="evidence" value="ECO:0007669"/>
    <property type="project" value="UniProtKB-SubCell"/>
</dbReference>
<dbReference type="SMART" id="SM00054">
    <property type="entry name" value="EFh"/>
    <property type="match status" value="3"/>
</dbReference>
<keyword evidence="4 10" id="KW-0812">Transmembrane</keyword>
<keyword evidence="6" id="KW-0677">Repeat</keyword>
<evidence type="ECO:0000313" key="13">
    <source>
        <dbReference type="Ensembl" id="ENSECRP00000010095.1"/>
    </source>
</evidence>
<feature type="repeat" description="Solcar" evidence="10">
    <location>
        <begin position="333"/>
        <end position="415"/>
    </location>
</feature>
<evidence type="ECO:0000259" key="12">
    <source>
        <dbReference type="PROSITE" id="PS50222"/>
    </source>
</evidence>
<feature type="domain" description="EF-hand" evidence="12">
    <location>
        <begin position="1"/>
        <end position="34"/>
    </location>
</feature>
<dbReference type="PROSITE" id="PS50920">
    <property type="entry name" value="SOLCAR"/>
    <property type="match status" value="3"/>
</dbReference>
<dbReference type="Ensembl" id="ENSECRT00000010261.1">
    <property type="protein sequence ID" value="ENSECRP00000010095.1"/>
    <property type="gene ID" value="ENSECRG00000006740.1"/>
</dbReference>
<keyword evidence="5" id="KW-0479">Metal-binding</keyword>
<evidence type="ECO:0000256" key="2">
    <source>
        <dbReference type="ARBA" id="ARBA00006375"/>
    </source>
</evidence>
<dbReference type="Gene3D" id="1.50.40.10">
    <property type="entry name" value="Mitochondrial carrier domain"/>
    <property type="match status" value="2"/>
</dbReference>
<sequence length="420" mass="47147">MDQFRSLFQKLDTDNDGFISLDELHKAMENIGVEAADEKAKVTLSAYDRSNDSQLDYEEFLSYIKDSEKKWKINFKLIDKNDSGFIDQEDIIHLFKDIGLNISKQMMDADGSMTVDWDEFLHHVVLSTSNNIEELVSFWRQTMVFDVGESLSMPMQFSQKEIDSGVATQLIIIGGIADVVSRTVTAPIDRLKTQGLLYRLQQMRAGGLKSLWHGNAASVMKGTPQSVLQYLIYNKVGSDFQITRISVGESYIFALGCVSGAAAHTVFFPVEVLKVRLNLQESGTYTGLTGCIKSVFKNESWRSFYRGFRPSIMCMVPYAGMEHSKPSFSMQFFYSFASFACGQIACYPLALTRTQLQAQASQQENKMTSSVSQILKNIYIQHGIKGLYSGMGASFVRAFPCACLKHIVSSNLLQLSTVRR</sequence>
<dbReference type="GO" id="GO:0005509">
    <property type="term" value="F:calcium ion binding"/>
    <property type="evidence" value="ECO:0007669"/>
    <property type="project" value="InterPro"/>
</dbReference>
<dbReference type="Pfam" id="PF00153">
    <property type="entry name" value="Mito_carr"/>
    <property type="match status" value="2"/>
</dbReference>
<keyword evidence="14" id="KW-1185">Reference proteome</keyword>
<name>A0A8C4RZP7_ERPCA</name>
<dbReference type="InterPro" id="IPR023395">
    <property type="entry name" value="MCP_dom_sf"/>
</dbReference>
<evidence type="ECO:0000256" key="1">
    <source>
        <dbReference type="ARBA" id="ARBA00004448"/>
    </source>
</evidence>
<dbReference type="SUPFAM" id="SSF47473">
    <property type="entry name" value="EF-hand"/>
    <property type="match status" value="1"/>
</dbReference>
<dbReference type="GO" id="GO:0055085">
    <property type="term" value="P:transmembrane transport"/>
    <property type="evidence" value="ECO:0007669"/>
    <property type="project" value="InterPro"/>
</dbReference>
<keyword evidence="9 10" id="KW-0472">Membrane</keyword>
<dbReference type="InterPro" id="IPR018108">
    <property type="entry name" value="MCP_transmembrane"/>
</dbReference>
<dbReference type="PRINTS" id="PR00926">
    <property type="entry name" value="MITOCARRIER"/>
</dbReference>
<feature type="repeat" description="Solcar" evidence="10">
    <location>
        <begin position="247"/>
        <end position="332"/>
    </location>
</feature>
<dbReference type="InterPro" id="IPR011992">
    <property type="entry name" value="EF-hand-dom_pair"/>
</dbReference>
<dbReference type="Pfam" id="PF13499">
    <property type="entry name" value="EF-hand_7"/>
    <property type="match status" value="2"/>
</dbReference>
<feature type="repeat" description="Solcar" evidence="10">
    <location>
        <begin position="165"/>
        <end position="239"/>
    </location>
</feature>
<evidence type="ECO:0000256" key="8">
    <source>
        <dbReference type="ARBA" id="ARBA00022989"/>
    </source>
</evidence>
<dbReference type="GeneTree" id="ENSGT00940000157207"/>
<reference evidence="13" key="1">
    <citation type="submission" date="2021-06" db="EMBL/GenBank/DDBJ databases">
        <authorList>
            <consortium name="Wellcome Sanger Institute Data Sharing"/>
        </authorList>
    </citation>
    <scope>NUCLEOTIDE SEQUENCE [LARGE SCALE GENOMIC DNA]</scope>
</reference>
<comment type="similarity">
    <text evidence="2 11">Belongs to the mitochondrial carrier (TC 2.A.29) family.</text>
</comment>
<dbReference type="Gene3D" id="1.10.238.10">
    <property type="entry name" value="EF-hand"/>
    <property type="match status" value="2"/>
</dbReference>
<evidence type="ECO:0000256" key="6">
    <source>
        <dbReference type="ARBA" id="ARBA00022737"/>
    </source>
</evidence>
<keyword evidence="3 11" id="KW-0813">Transport</keyword>
<comment type="subcellular location">
    <subcellularLocation>
        <location evidence="1">Mitochondrion inner membrane</location>
        <topology evidence="1">Multi-pass membrane protein</topology>
    </subcellularLocation>
</comment>
<dbReference type="Proteomes" id="UP000694620">
    <property type="component" value="Chromosome 10"/>
</dbReference>
<evidence type="ECO:0000256" key="10">
    <source>
        <dbReference type="PROSITE-ProRule" id="PRU00282"/>
    </source>
</evidence>
<dbReference type="PANTHER" id="PTHR24089">
    <property type="entry name" value="SOLUTE CARRIER FAMILY 25"/>
    <property type="match status" value="1"/>
</dbReference>
<dbReference type="SUPFAM" id="SSF103506">
    <property type="entry name" value="Mitochondrial carrier"/>
    <property type="match status" value="1"/>
</dbReference>